<keyword evidence="11" id="KW-1185">Reference proteome</keyword>
<dbReference type="GO" id="GO:0005634">
    <property type="term" value="C:nucleus"/>
    <property type="evidence" value="ECO:0007669"/>
    <property type="project" value="TreeGrafter"/>
</dbReference>
<dbReference type="GO" id="GO:0098574">
    <property type="term" value="C:cytoplasmic side of lysosomal membrane"/>
    <property type="evidence" value="ECO:0007669"/>
    <property type="project" value="TreeGrafter"/>
</dbReference>
<evidence type="ECO:0000256" key="8">
    <source>
        <dbReference type="SAM" id="Phobius"/>
    </source>
</evidence>
<dbReference type="PANTHER" id="PTHR23292:SF46">
    <property type="entry name" value="LIPOPOLYSACCHARIDE-INDUCED TUMOR NECROSIS FACTOR-ALPHA FACTOR HOMOLOG"/>
    <property type="match status" value="1"/>
</dbReference>
<keyword evidence="7 8" id="KW-0472">Membrane</keyword>
<accession>A0A1V9X1P5</accession>
<reference evidence="10 11" key="1">
    <citation type="journal article" date="2017" name="Gigascience">
        <title>Draft genome of the honey bee ectoparasitic mite, Tropilaelaps mercedesae, is shaped by the parasitic life history.</title>
        <authorList>
            <person name="Dong X."/>
            <person name="Armstrong S.D."/>
            <person name="Xia D."/>
            <person name="Makepeace B.L."/>
            <person name="Darby A.C."/>
            <person name="Kadowaki T."/>
        </authorList>
    </citation>
    <scope>NUCLEOTIDE SEQUENCE [LARGE SCALE GENOMIC DNA]</scope>
    <source>
        <strain evidence="10">Wuxi-XJTLU</strain>
    </source>
</reference>
<comment type="caution">
    <text evidence="10">The sequence shown here is derived from an EMBL/GenBank/DDBJ whole genome shotgun (WGS) entry which is preliminary data.</text>
</comment>
<dbReference type="EMBL" id="MNPL01028669">
    <property type="protein sequence ID" value="OQR67505.1"/>
    <property type="molecule type" value="Genomic_DNA"/>
</dbReference>
<dbReference type="GO" id="GO:0098560">
    <property type="term" value="C:cytoplasmic side of late endosome membrane"/>
    <property type="evidence" value="ECO:0007669"/>
    <property type="project" value="TreeGrafter"/>
</dbReference>
<dbReference type="OrthoDB" id="6512870at2759"/>
<evidence type="ECO:0000256" key="7">
    <source>
        <dbReference type="ARBA" id="ARBA00023136"/>
    </source>
</evidence>
<comment type="similarity">
    <text evidence="4">Belongs to the CDIP1/LITAF family.</text>
</comment>
<evidence type="ECO:0000256" key="6">
    <source>
        <dbReference type="ARBA" id="ARBA00022833"/>
    </source>
</evidence>
<keyword evidence="8" id="KW-0812">Transmembrane</keyword>
<dbReference type="Pfam" id="PF10601">
    <property type="entry name" value="zf-LITAF-like"/>
    <property type="match status" value="1"/>
</dbReference>
<evidence type="ECO:0000256" key="4">
    <source>
        <dbReference type="ARBA" id="ARBA00005975"/>
    </source>
</evidence>
<evidence type="ECO:0000256" key="2">
    <source>
        <dbReference type="ARBA" id="ARBA00004481"/>
    </source>
</evidence>
<sequence length="116" mass="12643">MSHILKDFGELQQPSSASPGRGSEVSGVVAVPRQWPSPSLTYGPHQMRVQCPHCATYVTTKIEYSAGMFSYVAAFVLMAMGCFCGCCLIPCCSAGFKNAEHFCPKCNNYLGIYNRC</sequence>
<dbReference type="Proteomes" id="UP000192247">
    <property type="component" value="Unassembled WGS sequence"/>
</dbReference>
<evidence type="ECO:0000259" key="9">
    <source>
        <dbReference type="PROSITE" id="PS51837"/>
    </source>
</evidence>
<protein>
    <submittedName>
        <fullName evidence="10">Lipopolysaccharide-induced tumor necrosis factor-alpha factor-like</fullName>
    </submittedName>
</protein>
<comment type="subcellular location">
    <subcellularLocation>
        <location evidence="2">Endosome membrane</location>
        <topology evidence="2">Peripheral membrane protein</topology>
    </subcellularLocation>
    <subcellularLocation>
        <location evidence="1">Late endosome membrane</location>
    </subcellularLocation>
    <subcellularLocation>
        <location evidence="3">Lysosome membrane</location>
        <topology evidence="3">Peripheral membrane protein</topology>
        <orientation evidence="3">Cytoplasmic side</orientation>
    </subcellularLocation>
</comment>
<evidence type="ECO:0000313" key="11">
    <source>
        <dbReference type="Proteomes" id="UP000192247"/>
    </source>
</evidence>
<dbReference type="FunCoup" id="A0A1V9X1P5">
    <property type="interactions" value="50"/>
</dbReference>
<dbReference type="GO" id="GO:0008270">
    <property type="term" value="F:zinc ion binding"/>
    <property type="evidence" value="ECO:0007669"/>
    <property type="project" value="TreeGrafter"/>
</dbReference>
<dbReference type="AlphaFoldDB" id="A0A1V9X1P5"/>
<dbReference type="SMART" id="SM00714">
    <property type="entry name" value="LITAF"/>
    <property type="match status" value="1"/>
</dbReference>
<dbReference type="PROSITE" id="PS51837">
    <property type="entry name" value="LITAF"/>
    <property type="match status" value="1"/>
</dbReference>
<feature type="domain" description="LITAF" evidence="9">
    <location>
        <begin position="31"/>
        <end position="115"/>
    </location>
</feature>
<keyword evidence="5" id="KW-0479">Metal-binding</keyword>
<dbReference type="InterPro" id="IPR006629">
    <property type="entry name" value="LITAF"/>
</dbReference>
<dbReference type="STRING" id="418985.A0A1V9X1P5"/>
<gene>
    <name evidence="10" type="ORF">BIW11_13483</name>
</gene>
<evidence type="ECO:0000256" key="1">
    <source>
        <dbReference type="ARBA" id="ARBA00004414"/>
    </source>
</evidence>
<proteinExistence type="inferred from homology"/>
<dbReference type="InParanoid" id="A0A1V9X1P5"/>
<keyword evidence="8" id="KW-1133">Transmembrane helix</keyword>
<keyword evidence="6" id="KW-0862">Zinc</keyword>
<evidence type="ECO:0000256" key="5">
    <source>
        <dbReference type="ARBA" id="ARBA00022723"/>
    </source>
</evidence>
<dbReference type="InterPro" id="IPR037519">
    <property type="entry name" value="LITAF_fam"/>
</dbReference>
<organism evidence="10 11">
    <name type="scientific">Tropilaelaps mercedesae</name>
    <dbReference type="NCBI Taxonomy" id="418985"/>
    <lineage>
        <taxon>Eukaryota</taxon>
        <taxon>Metazoa</taxon>
        <taxon>Ecdysozoa</taxon>
        <taxon>Arthropoda</taxon>
        <taxon>Chelicerata</taxon>
        <taxon>Arachnida</taxon>
        <taxon>Acari</taxon>
        <taxon>Parasitiformes</taxon>
        <taxon>Mesostigmata</taxon>
        <taxon>Gamasina</taxon>
        <taxon>Dermanyssoidea</taxon>
        <taxon>Laelapidae</taxon>
        <taxon>Tropilaelaps</taxon>
    </lineage>
</organism>
<name>A0A1V9X1P5_9ACAR</name>
<evidence type="ECO:0000256" key="3">
    <source>
        <dbReference type="ARBA" id="ARBA00004630"/>
    </source>
</evidence>
<evidence type="ECO:0000313" key="10">
    <source>
        <dbReference type="EMBL" id="OQR67505.1"/>
    </source>
</evidence>
<feature type="transmembrane region" description="Helical" evidence="8">
    <location>
        <begin position="71"/>
        <end position="96"/>
    </location>
</feature>
<dbReference type="PANTHER" id="PTHR23292">
    <property type="entry name" value="LIPOPOLYSACCHARIDE-INDUCED TUMOR NECROSIS FACTOR-ALPHA FACTOR"/>
    <property type="match status" value="1"/>
</dbReference>